<gene>
    <name evidence="2" type="ORF">SAMN05216581_4620</name>
</gene>
<feature type="transmembrane region" description="Helical" evidence="1">
    <location>
        <begin position="92"/>
        <end position="114"/>
    </location>
</feature>
<evidence type="ECO:0000313" key="3">
    <source>
        <dbReference type="Proteomes" id="UP000182272"/>
    </source>
</evidence>
<dbReference type="RefSeq" id="WP_155250503.1">
    <property type="nucleotide sequence ID" value="NZ_LT629972.1"/>
</dbReference>
<dbReference type="EMBL" id="LT629972">
    <property type="protein sequence ID" value="SEI21782.1"/>
    <property type="molecule type" value="Genomic_DNA"/>
</dbReference>
<feature type="transmembrane region" description="Helical" evidence="1">
    <location>
        <begin position="221"/>
        <end position="241"/>
    </location>
</feature>
<dbReference type="OrthoDB" id="9909227at2"/>
<keyword evidence="1" id="KW-0472">Membrane</keyword>
<proteinExistence type="predicted"/>
<reference evidence="2 3" key="1">
    <citation type="submission" date="2016-10" db="EMBL/GenBank/DDBJ databases">
        <authorList>
            <person name="de Groot N.N."/>
        </authorList>
    </citation>
    <scope>NUCLEOTIDE SEQUENCE [LARGE SCALE GENOMIC DNA]</scope>
    <source>
        <strain evidence="2 3">LMG 2158</strain>
    </source>
</reference>
<protein>
    <submittedName>
        <fullName evidence="2">Uncharacterized protein</fullName>
    </submittedName>
</protein>
<evidence type="ECO:0000313" key="2">
    <source>
        <dbReference type="EMBL" id="SEI21782.1"/>
    </source>
</evidence>
<dbReference type="Proteomes" id="UP000182272">
    <property type="component" value="Chromosome I"/>
</dbReference>
<keyword evidence="1" id="KW-1133">Transmembrane helix</keyword>
<dbReference type="AlphaFoldDB" id="A0A1H6NXN6"/>
<name>A0A1H6NXN6_9PSED</name>
<accession>A0A1H6NXN6</accession>
<keyword evidence="1" id="KW-0812">Transmembrane</keyword>
<evidence type="ECO:0000256" key="1">
    <source>
        <dbReference type="SAM" id="Phobius"/>
    </source>
</evidence>
<sequence>MKKKFSPFDGVVWGKIRNLISRVLQLSGLVGLISLSDDLKAWKALWDNSIAWVGTINLDVAAVLSKIPQGIHSVAVVWRGTLHPLIDFLTGWLPFVVPNTLKDIILLGVFLAVGRKRARKTWSKSYRVKQGRINIIMGKYLKVSVSEFISYSKNDARDFLLAKTGDPEIITSHHKRLLERFHEHFGEDAEEFAYAVLGDAEVMIAEEGQLPALNISDKERLVTHCLAGSVAVLLLIDYIYFSSNC</sequence>
<organism evidence="2 3">
    <name type="scientific">Pseudomonas asplenii</name>
    <dbReference type="NCBI Taxonomy" id="53407"/>
    <lineage>
        <taxon>Bacteria</taxon>
        <taxon>Pseudomonadati</taxon>
        <taxon>Pseudomonadota</taxon>
        <taxon>Gammaproteobacteria</taxon>
        <taxon>Pseudomonadales</taxon>
        <taxon>Pseudomonadaceae</taxon>
        <taxon>Pseudomonas</taxon>
    </lineage>
</organism>